<name>A0A4P2Q1H9_SORCE</name>
<evidence type="ECO:0000256" key="4">
    <source>
        <dbReference type="ARBA" id="ARBA00022559"/>
    </source>
</evidence>
<dbReference type="PANTHER" id="PTHR10681:SF121">
    <property type="entry name" value="ALKYL HYDROPEROXIDE REDUCTASE C"/>
    <property type="match status" value="1"/>
</dbReference>
<dbReference type="InterPro" id="IPR050217">
    <property type="entry name" value="Peroxiredoxin"/>
</dbReference>
<evidence type="ECO:0000256" key="5">
    <source>
        <dbReference type="ARBA" id="ARBA00022862"/>
    </source>
</evidence>
<dbReference type="EMBL" id="CP012670">
    <property type="protein sequence ID" value="AUX23115.1"/>
    <property type="molecule type" value="Genomic_DNA"/>
</dbReference>
<dbReference type="InterPro" id="IPR036249">
    <property type="entry name" value="Thioredoxin-like_sf"/>
</dbReference>
<dbReference type="InterPro" id="IPR000866">
    <property type="entry name" value="AhpC/TSA"/>
</dbReference>
<feature type="domain" description="Thioredoxin" evidence="11">
    <location>
        <begin position="4"/>
        <end position="166"/>
    </location>
</feature>
<dbReference type="PIRSF" id="PIRSF000239">
    <property type="entry name" value="AHPC"/>
    <property type="match status" value="1"/>
</dbReference>
<evidence type="ECO:0000313" key="12">
    <source>
        <dbReference type="EMBL" id="AUX23115.1"/>
    </source>
</evidence>
<dbReference type="GO" id="GO:0006979">
    <property type="term" value="P:response to oxidative stress"/>
    <property type="evidence" value="ECO:0007669"/>
    <property type="project" value="TreeGrafter"/>
</dbReference>
<dbReference type="PROSITE" id="PS51352">
    <property type="entry name" value="THIOREDOXIN_2"/>
    <property type="match status" value="1"/>
</dbReference>
<comment type="subunit">
    <text evidence="1">Homodimer; disulfide-linked, upon oxidation. 5 homodimers assemble to form a ring-like decamer.</text>
</comment>
<sequence length="191" mass="20813">MSIARVGELAPVFTMPVFDPAAPNNFDLSVSLSDYSGRWLLFFYYPMDFTFVCPTEILALADRRAEFDQLGASLLGCSTDTIHTHRAWAMTPREHNGISGVNYPIGADHSGEVARAYGVLIEGVHVALRGLFVIDPKGILQYAVIHSLNIGRSTDETLRVLAALQTGGLCPSDWKPGKETIHVGAEPRRAA</sequence>
<gene>
    <name evidence="12" type="ORF">SOCEGT47_036340</name>
</gene>
<dbReference type="OrthoDB" id="9812811at2"/>
<keyword evidence="5" id="KW-0049">Antioxidant</keyword>
<dbReference type="CDD" id="cd03015">
    <property type="entry name" value="PRX_Typ2cys"/>
    <property type="match status" value="1"/>
</dbReference>
<keyword evidence="4 12" id="KW-0575">Peroxidase</keyword>
<evidence type="ECO:0000256" key="10">
    <source>
        <dbReference type="PIRSR" id="PIRSR000239-1"/>
    </source>
</evidence>
<dbReference type="InterPro" id="IPR013766">
    <property type="entry name" value="Thioredoxin_domain"/>
</dbReference>
<dbReference type="GO" id="GO:0008379">
    <property type="term" value="F:thioredoxin peroxidase activity"/>
    <property type="evidence" value="ECO:0007669"/>
    <property type="project" value="TreeGrafter"/>
</dbReference>
<dbReference type="GO" id="GO:0045454">
    <property type="term" value="P:cell redox homeostasis"/>
    <property type="evidence" value="ECO:0007669"/>
    <property type="project" value="TreeGrafter"/>
</dbReference>
<keyword evidence="6" id="KW-0560">Oxidoreductase</keyword>
<comment type="catalytic activity">
    <reaction evidence="9">
        <text>a hydroperoxide + NADH + H(+) = an alcohol + NAD(+) + H2O</text>
        <dbReference type="Rhea" id="RHEA:62628"/>
        <dbReference type="ChEBI" id="CHEBI:15377"/>
        <dbReference type="ChEBI" id="CHEBI:15378"/>
        <dbReference type="ChEBI" id="CHEBI:30879"/>
        <dbReference type="ChEBI" id="CHEBI:35924"/>
        <dbReference type="ChEBI" id="CHEBI:57540"/>
        <dbReference type="ChEBI" id="CHEBI:57945"/>
        <dbReference type="EC" id="1.11.1.26"/>
    </reaction>
</comment>
<dbReference type="Gene3D" id="3.40.30.10">
    <property type="entry name" value="Glutaredoxin"/>
    <property type="match status" value="1"/>
</dbReference>
<evidence type="ECO:0000313" key="13">
    <source>
        <dbReference type="Proteomes" id="UP000295781"/>
    </source>
</evidence>
<dbReference type="PANTHER" id="PTHR10681">
    <property type="entry name" value="THIOREDOXIN PEROXIDASE"/>
    <property type="match status" value="1"/>
</dbReference>
<dbReference type="GO" id="GO:0042744">
    <property type="term" value="P:hydrogen peroxide catabolic process"/>
    <property type="evidence" value="ECO:0007669"/>
    <property type="project" value="TreeGrafter"/>
</dbReference>
<evidence type="ECO:0000256" key="3">
    <source>
        <dbReference type="ARBA" id="ARBA00017462"/>
    </source>
</evidence>
<organism evidence="12 13">
    <name type="scientific">Sorangium cellulosum</name>
    <name type="common">Polyangium cellulosum</name>
    <dbReference type="NCBI Taxonomy" id="56"/>
    <lineage>
        <taxon>Bacteria</taxon>
        <taxon>Pseudomonadati</taxon>
        <taxon>Myxococcota</taxon>
        <taxon>Polyangia</taxon>
        <taxon>Polyangiales</taxon>
        <taxon>Polyangiaceae</taxon>
        <taxon>Sorangium</taxon>
    </lineage>
</organism>
<dbReference type="GO" id="GO:0033554">
    <property type="term" value="P:cellular response to stress"/>
    <property type="evidence" value="ECO:0007669"/>
    <property type="project" value="TreeGrafter"/>
</dbReference>
<evidence type="ECO:0000256" key="7">
    <source>
        <dbReference type="ARBA" id="ARBA00023284"/>
    </source>
</evidence>
<dbReference type="Proteomes" id="UP000295781">
    <property type="component" value="Chromosome"/>
</dbReference>
<evidence type="ECO:0000256" key="6">
    <source>
        <dbReference type="ARBA" id="ARBA00023002"/>
    </source>
</evidence>
<evidence type="ECO:0000256" key="1">
    <source>
        <dbReference type="ARBA" id="ARBA00011654"/>
    </source>
</evidence>
<reference evidence="12 13" key="1">
    <citation type="submission" date="2015-09" db="EMBL/GenBank/DDBJ databases">
        <title>Sorangium comparison.</title>
        <authorList>
            <person name="Zaburannyi N."/>
            <person name="Bunk B."/>
            <person name="Overmann J."/>
            <person name="Mueller R."/>
        </authorList>
    </citation>
    <scope>NUCLEOTIDE SEQUENCE [LARGE SCALE GENOMIC DNA]</scope>
    <source>
        <strain evidence="12 13">So ceGT47</strain>
    </source>
</reference>
<dbReference type="RefSeq" id="WP_129348176.1">
    <property type="nucleotide sequence ID" value="NZ_CP012670.1"/>
</dbReference>
<accession>A0A4P2Q1H9</accession>
<dbReference type="GO" id="GO:0102039">
    <property type="term" value="F:NADH-dependent peroxiredoxin activity"/>
    <property type="evidence" value="ECO:0007669"/>
    <property type="project" value="UniProtKB-EC"/>
</dbReference>
<evidence type="ECO:0000256" key="9">
    <source>
        <dbReference type="ARBA" id="ARBA00047572"/>
    </source>
</evidence>
<dbReference type="Pfam" id="PF00578">
    <property type="entry name" value="AhpC-TSA"/>
    <property type="match status" value="1"/>
</dbReference>
<feature type="active site" description="Cysteine sulfenic acid (-SOH) intermediate; for peroxidase activity" evidence="10">
    <location>
        <position position="53"/>
    </location>
</feature>
<evidence type="ECO:0000256" key="2">
    <source>
        <dbReference type="ARBA" id="ARBA00013021"/>
    </source>
</evidence>
<keyword evidence="7" id="KW-0676">Redox-active center</keyword>
<dbReference type="GO" id="GO:0005829">
    <property type="term" value="C:cytosol"/>
    <property type="evidence" value="ECO:0007669"/>
    <property type="project" value="TreeGrafter"/>
</dbReference>
<dbReference type="InterPro" id="IPR024706">
    <property type="entry name" value="Peroxiredoxin_AhpC-typ"/>
</dbReference>
<evidence type="ECO:0000259" key="11">
    <source>
        <dbReference type="PROSITE" id="PS51352"/>
    </source>
</evidence>
<dbReference type="EC" id="1.11.1.26" evidence="2"/>
<proteinExistence type="predicted"/>
<evidence type="ECO:0000256" key="8">
    <source>
        <dbReference type="ARBA" id="ARBA00032077"/>
    </source>
</evidence>
<dbReference type="SUPFAM" id="SSF52833">
    <property type="entry name" value="Thioredoxin-like"/>
    <property type="match status" value="1"/>
</dbReference>
<protein>
    <recommendedName>
        <fullName evidence="3">Alkyl hydroperoxide reductase C</fullName>
        <ecNumber evidence="2">1.11.1.26</ecNumber>
    </recommendedName>
    <alternativeName>
        <fullName evidence="8">Peroxiredoxin</fullName>
    </alternativeName>
</protein>
<dbReference type="AlphaFoldDB" id="A0A4P2Q1H9"/>